<dbReference type="EMBL" id="CDMZ01000993">
    <property type="protein sequence ID" value="CUC09516.1"/>
    <property type="molecule type" value="Genomic_DNA"/>
</dbReference>
<gene>
    <name evidence="2" type="ORF">Cvel_601.t2</name>
</gene>
<evidence type="ECO:0000256" key="1">
    <source>
        <dbReference type="SAM" id="MobiDB-lite"/>
    </source>
</evidence>
<protein>
    <submittedName>
        <fullName evidence="2">Uncharacterized protein</fullName>
    </submittedName>
</protein>
<feature type="compositionally biased region" description="Basic and acidic residues" evidence="1">
    <location>
        <begin position="57"/>
        <end position="66"/>
    </location>
</feature>
<organism evidence="2">
    <name type="scientific">Chromera velia CCMP2878</name>
    <dbReference type="NCBI Taxonomy" id="1169474"/>
    <lineage>
        <taxon>Eukaryota</taxon>
        <taxon>Sar</taxon>
        <taxon>Alveolata</taxon>
        <taxon>Colpodellida</taxon>
        <taxon>Chromeraceae</taxon>
        <taxon>Chromera</taxon>
    </lineage>
</organism>
<feature type="region of interest" description="Disordered" evidence="1">
    <location>
        <begin position="1"/>
        <end position="24"/>
    </location>
</feature>
<evidence type="ECO:0000313" key="2">
    <source>
        <dbReference type="EMBL" id="CUC09516.1"/>
    </source>
</evidence>
<dbReference type="VEuPathDB" id="CryptoDB:Cvel_601"/>
<feature type="region of interest" description="Disordered" evidence="1">
    <location>
        <begin position="49"/>
        <end position="76"/>
    </location>
</feature>
<sequence>MKDPDEVDEDEEEEEDEEDDEWEQEIMREEAEAQIPELEGEEEDCFQFGKHRLLGASRDRDRDRPSKGVVGRTPVR</sequence>
<accession>A0A0K6S774</accession>
<proteinExistence type="predicted"/>
<dbReference type="AlphaFoldDB" id="A0A0K6S774"/>
<reference evidence="2" key="1">
    <citation type="submission" date="2014-11" db="EMBL/GenBank/DDBJ databases">
        <title>Molecular phylogeny of cliff fern family Woodsiaceae with morphological implications.</title>
        <authorList>
            <person name="Shao Y.-Z."/>
            <person name="Wei R."/>
            <person name="Zhang X.-C."/>
        </authorList>
    </citation>
    <scope>NUCLEOTIDE SEQUENCE</scope>
</reference>
<name>A0A0K6S774_9ALVE</name>